<feature type="transmembrane region" description="Helical" evidence="1">
    <location>
        <begin position="134"/>
        <end position="156"/>
    </location>
</feature>
<accession>A0A837ZY72</accession>
<proteinExistence type="predicted"/>
<keyword evidence="1" id="KW-0472">Membrane</keyword>
<feature type="transmembrane region" description="Helical" evidence="1">
    <location>
        <begin position="211"/>
        <end position="237"/>
    </location>
</feature>
<feature type="transmembrane region" description="Helical" evidence="1">
    <location>
        <begin position="47"/>
        <end position="67"/>
    </location>
</feature>
<dbReference type="RefSeq" id="WP_180892459.1">
    <property type="nucleotide sequence ID" value="NZ_JACCKD010000003.1"/>
</dbReference>
<feature type="transmembrane region" description="Helical" evidence="1">
    <location>
        <begin position="258"/>
        <end position="275"/>
    </location>
</feature>
<organism evidence="2 3">
    <name type="scientific">Haloechinothrix aidingensis</name>
    <dbReference type="NCBI Taxonomy" id="2752311"/>
    <lineage>
        <taxon>Bacteria</taxon>
        <taxon>Bacillati</taxon>
        <taxon>Actinomycetota</taxon>
        <taxon>Actinomycetes</taxon>
        <taxon>Pseudonocardiales</taxon>
        <taxon>Pseudonocardiaceae</taxon>
        <taxon>Haloechinothrix</taxon>
    </lineage>
</organism>
<protein>
    <recommendedName>
        <fullName evidence="4">APA family basic amino acid/polyamine antiporter</fullName>
    </recommendedName>
</protein>
<keyword evidence="3" id="KW-1185">Reference proteome</keyword>
<feature type="transmembrane region" description="Helical" evidence="1">
    <location>
        <begin position="103"/>
        <end position="122"/>
    </location>
</feature>
<comment type="caution">
    <text evidence="2">The sequence shown here is derived from an EMBL/GenBank/DDBJ whole genome shotgun (WGS) entry which is preliminary data.</text>
</comment>
<dbReference type="AlphaFoldDB" id="A0A837ZY72"/>
<keyword evidence="1" id="KW-1133">Transmembrane helix</keyword>
<dbReference type="EMBL" id="JACCKD010000003">
    <property type="protein sequence ID" value="MBA0125586.1"/>
    <property type="molecule type" value="Genomic_DNA"/>
</dbReference>
<evidence type="ECO:0000313" key="2">
    <source>
        <dbReference type="EMBL" id="MBA0125586.1"/>
    </source>
</evidence>
<reference evidence="2 3" key="1">
    <citation type="submission" date="2020-07" db="EMBL/GenBank/DDBJ databases">
        <title>Genome of Haloechinothrix sp.</title>
        <authorList>
            <person name="Tang S.-K."/>
            <person name="Yang L."/>
            <person name="Zhu W.-Y."/>
        </authorList>
    </citation>
    <scope>NUCLEOTIDE SEQUENCE [LARGE SCALE GENOMIC DNA]</scope>
    <source>
        <strain evidence="2 3">YIM 98757</strain>
    </source>
</reference>
<feature type="transmembrane region" description="Helical" evidence="1">
    <location>
        <begin position="168"/>
        <end position="191"/>
    </location>
</feature>
<feature type="transmembrane region" description="Helical" evidence="1">
    <location>
        <begin position="281"/>
        <end position="298"/>
    </location>
</feature>
<feature type="transmembrane region" description="Helical" evidence="1">
    <location>
        <begin position="73"/>
        <end position="91"/>
    </location>
</feature>
<sequence length="312" mass="30617">MLLGAGLLVGIAAGAAAGGWWMPGGLVLAGLLAAAAEWARRPAWPELRAAVAAVYAAMLSLTFATYLVPGHTAGTAVLLVAVSATVVALGWRPDRHFRRLVTALLLVAAAAFVAVCLAIRPVGTGTAGGPAPTVLGVAQDVVVSAVVLFALFAGLDRGLDRGQGRGPVLLRLAGATGVAAAVASAALYQLGPERLGLSPAPVRDVLVAADAGGLVGIAHAVVALATVAGMVVVLAAARDDLGGSALAPRRGMSPRARGMVLTAPPALLAAGLAVLPSPGTALLLASSVALVATVLGCVRPRGAAMPARRSGG</sequence>
<gene>
    <name evidence="2" type="ORF">H0B56_08560</name>
</gene>
<evidence type="ECO:0000313" key="3">
    <source>
        <dbReference type="Proteomes" id="UP000582974"/>
    </source>
</evidence>
<dbReference type="Proteomes" id="UP000582974">
    <property type="component" value="Unassembled WGS sequence"/>
</dbReference>
<keyword evidence="1" id="KW-0812">Transmembrane</keyword>
<name>A0A837ZY72_9PSEU</name>
<evidence type="ECO:0008006" key="4">
    <source>
        <dbReference type="Google" id="ProtNLM"/>
    </source>
</evidence>
<evidence type="ECO:0000256" key="1">
    <source>
        <dbReference type="SAM" id="Phobius"/>
    </source>
</evidence>